<dbReference type="KEGG" id="hbs:IPV69_09375"/>
<name>A0A7M2X1C3_9BACT</name>
<protein>
    <submittedName>
        <fullName evidence="2">DUF3341 domain-containing protein</fullName>
    </submittedName>
</protein>
<reference evidence="2 3" key="1">
    <citation type="submission" date="2020-10" db="EMBL/GenBank/DDBJ databases">
        <title>Wide distribution of Phycisphaera-like planctomycetes from WD2101 soil group in peatlands and genome analysis of the first cultivated representative.</title>
        <authorList>
            <person name="Dedysh S.N."/>
            <person name="Beletsky A.V."/>
            <person name="Ivanova A."/>
            <person name="Kulichevskaya I.S."/>
            <person name="Suzina N.E."/>
            <person name="Philippov D.A."/>
            <person name="Rakitin A.L."/>
            <person name="Mardanov A.V."/>
            <person name="Ravin N.V."/>
        </authorList>
    </citation>
    <scope>NUCLEOTIDE SEQUENCE [LARGE SCALE GENOMIC DNA]</scope>
    <source>
        <strain evidence="2 3">M1803</strain>
    </source>
</reference>
<organism evidence="2 3">
    <name type="scientific">Humisphaera borealis</name>
    <dbReference type="NCBI Taxonomy" id="2807512"/>
    <lineage>
        <taxon>Bacteria</taxon>
        <taxon>Pseudomonadati</taxon>
        <taxon>Planctomycetota</taxon>
        <taxon>Phycisphaerae</taxon>
        <taxon>Tepidisphaerales</taxon>
        <taxon>Tepidisphaeraceae</taxon>
        <taxon>Humisphaera</taxon>
    </lineage>
</organism>
<dbReference type="PANTHER" id="PTHR40394:SF2">
    <property type="entry name" value="QUINOL:CYTOCHROME C OXIDOREDUCTASE MEMBRANE PROTEIN"/>
    <property type="match status" value="1"/>
</dbReference>
<accession>A0A7M2X1C3</accession>
<dbReference type="InterPro" id="IPR021776">
    <property type="entry name" value="ActD"/>
</dbReference>
<dbReference type="AlphaFoldDB" id="A0A7M2X1C3"/>
<dbReference type="PANTHER" id="PTHR40394">
    <property type="entry name" value="LIPOPROTEIN-RELATED"/>
    <property type="match status" value="1"/>
</dbReference>
<keyword evidence="1" id="KW-0472">Membrane</keyword>
<dbReference type="Pfam" id="PF11821">
    <property type="entry name" value="ActD"/>
    <property type="match status" value="1"/>
</dbReference>
<sequence>MSHSAKASALFGVMGEYSCEHDVVHAAKKMYELGYRKMDGYTPFPVHGLDTAIGRGRTKLPMLVLAGGIAGACGGLGMMLFSSTIHYPINVAGRPYFSWPMFVPIMFECTILLASLTAVFGMLGLNNLPEPYHPTFNVPAFLRASSNTFFLCVESTDANFDVEKLKADFAATHAEGVYEVPT</sequence>
<dbReference type="Proteomes" id="UP000593765">
    <property type="component" value="Chromosome"/>
</dbReference>
<dbReference type="RefSeq" id="WP_206294844.1">
    <property type="nucleotide sequence ID" value="NZ_CP063458.1"/>
</dbReference>
<evidence type="ECO:0000256" key="1">
    <source>
        <dbReference type="SAM" id="Phobius"/>
    </source>
</evidence>
<evidence type="ECO:0000313" key="2">
    <source>
        <dbReference type="EMBL" id="QOV91546.1"/>
    </source>
</evidence>
<feature type="transmembrane region" description="Helical" evidence="1">
    <location>
        <begin position="101"/>
        <end position="125"/>
    </location>
</feature>
<keyword evidence="1" id="KW-0812">Transmembrane</keyword>
<dbReference type="EMBL" id="CP063458">
    <property type="protein sequence ID" value="QOV91546.1"/>
    <property type="molecule type" value="Genomic_DNA"/>
</dbReference>
<keyword evidence="3" id="KW-1185">Reference proteome</keyword>
<evidence type="ECO:0000313" key="3">
    <source>
        <dbReference type="Proteomes" id="UP000593765"/>
    </source>
</evidence>
<keyword evidence="1" id="KW-1133">Transmembrane helix</keyword>
<feature type="transmembrane region" description="Helical" evidence="1">
    <location>
        <begin position="62"/>
        <end position="81"/>
    </location>
</feature>
<gene>
    <name evidence="2" type="ORF">IPV69_09375</name>
</gene>
<proteinExistence type="predicted"/>